<keyword evidence="24" id="KW-1185">Reference proteome</keyword>
<dbReference type="Proteomes" id="UP001642483">
    <property type="component" value="Unassembled WGS sequence"/>
</dbReference>
<protein>
    <recommendedName>
        <fullName evidence="6">protein xylosyltransferase</fullName>
        <ecNumber evidence="6">2.4.2.26</ecNumber>
    </recommendedName>
    <alternativeName>
        <fullName evidence="18">Peptide O-xylosyltransferase</fullName>
    </alternativeName>
</protein>
<comment type="catalytic activity">
    <reaction evidence="19">
        <text>UDP-alpha-D-xylose + L-seryl-[protein] = 3-O-(beta-D-xylosyl)-L-seryl-[protein] + UDP + H(+)</text>
        <dbReference type="Rhea" id="RHEA:50192"/>
        <dbReference type="Rhea" id="RHEA-COMP:9863"/>
        <dbReference type="Rhea" id="RHEA-COMP:12567"/>
        <dbReference type="ChEBI" id="CHEBI:15378"/>
        <dbReference type="ChEBI" id="CHEBI:29999"/>
        <dbReference type="ChEBI" id="CHEBI:57632"/>
        <dbReference type="ChEBI" id="CHEBI:58223"/>
        <dbReference type="ChEBI" id="CHEBI:132085"/>
        <dbReference type="EC" id="2.4.2.26"/>
    </reaction>
</comment>
<comment type="subcellular location">
    <subcellularLocation>
        <location evidence="2">Endoplasmic reticulum membrane</location>
        <topology evidence="2">Single-pass type II membrane protein</topology>
    </subcellularLocation>
    <subcellularLocation>
        <location evidence="1">Golgi apparatus membrane</location>
        <topology evidence="1">Single-pass type II membrane protein</topology>
    </subcellularLocation>
</comment>
<evidence type="ECO:0000313" key="24">
    <source>
        <dbReference type="Proteomes" id="UP001642483"/>
    </source>
</evidence>
<evidence type="ECO:0000256" key="3">
    <source>
        <dbReference type="ARBA" id="ARBA00004840"/>
    </source>
</evidence>
<evidence type="ECO:0000256" key="19">
    <source>
        <dbReference type="ARBA" id="ARBA00047847"/>
    </source>
</evidence>
<dbReference type="InterPro" id="IPR043538">
    <property type="entry name" value="XYLT"/>
</dbReference>
<evidence type="ECO:0000256" key="20">
    <source>
        <dbReference type="SAM" id="MobiDB-lite"/>
    </source>
</evidence>
<evidence type="ECO:0000256" key="9">
    <source>
        <dbReference type="ARBA" id="ARBA00022692"/>
    </source>
</evidence>
<keyword evidence="9 21" id="KW-0812">Transmembrane</keyword>
<feature type="domain" description="Xylosyltransferase C-terminal" evidence="22">
    <location>
        <begin position="493"/>
        <end position="677"/>
    </location>
</feature>
<keyword evidence="7" id="KW-0328">Glycosyltransferase</keyword>
<comment type="similarity">
    <text evidence="5">Belongs to the glycosyltransferase 14 family. XylT subfamily.</text>
</comment>
<sequence>MGLTRSLKRIYRKWKIIVFILGIVLLVQFLLILNSSPGLEEEQLRRAKEIQVKHQQVANAVLQGKRPHLENAYLNGIDILNPKDPKFREEFLKHSDNRVGILEDGDLKINNENKDIAPPSFEDDQFEEAIFDENFKFNPVCEVTLKDAQSAISRAKSQQCKQTISDVACKMQGNSLFPESMPRTCPHDFKFAAEAPIPAHFSDNLKPIRICYILVVHGRAFRQFRRLLRVLYHRDHYYYIHVDKRSDYLLREIVKETAQYPNVKVAPWRMATIWGGSSLLQMLLHALTDVLSLWTDWDFFINLSALDFPIEHNDKLIKFLSTYHDKNFMKSHGREDEKFIRKQGLNRVFVECDQHMWRLGERELPKGITVNGGSDWVAMNRRFCEHIIRGKDKLLADLKHWYRYTLLPAESFFHTYAQNSDKCESFVDNNLRVTNWNRARGCKCQYKHIVDWCGCSPNDFFPSDLVRLQTTRPVFFARKFEEIINQEVVNHLDFKLYGEYPPGTPGLQSYWESCYDNADGPTSISDSRLTHYASFTRIGLSMLNHQLALHSSDGCQLVVKKLNQVEIYKRSEEFVGYLATIDASWKKPDPNSADIKLQVFISPRTTFRMIDSNSQIGHRLEGAVVGTEWDVKELTLRDWRGVIGPNDEPRLVARWRKSDEDFVVTIVVVDPLNVVADYNDFRTPSKAAGVTETPLSLRKPLRPGRWVVRFYVQRQFQQVCAEVDFYVTPLEFVEGRAGDTKLSEYNRGVEDDGQLNAANRNLYSVRTTLSLTKDLQAARDLVSSSLSLMGTKLHSWVDGILGSMWQAKDVCLISTSPESWQKSQPGGCDQRHDSAPNLCHNMNWSSFSPDPKSELGKVKPNGRIR</sequence>
<dbReference type="InterPro" id="IPR003406">
    <property type="entry name" value="Glyco_trans_14"/>
</dbReference>
<comment type="pathway">
    <text evidence="3">Glycan metabolism; chondroitin sulfate biosynthesis.</text>
</comment>
<dbReference type="EC" id="2.4.2.26" evidence="6"/>
<comment type="pathway">
    <text evidence="4">Glycan metabolism; heparan sulfate biosynthesis.</text>
</comment>
<evidence type="ECO:0000256" key="11">
    <source>
        <dbReference type="ARBA" id="ARBA00022824"/>
    </source>
</evidence>
<evidence type="ECO:0000256" key="17">
    <source>
        <dbReference type="ARBA" id="ARBA00023180"/>
    </source>
</evidence>
<evidence type="ECO:0000256" key="16">
    <source>
        <dbReference type="ARBA" id="ARBA00023157"/>
    </source>
</evidence>
<evidence type="ECO:0000256" key="5">
    <source>
        <dbReference type="ARBA" id="ARBA00010195"/>
    </source>
</evidence>
<dbReference type="Pfam" id="PF12529">
    <property type="entry name" value="Xylo_C"/>
    <property type="match status" value="1"/>
</dbReference>
<keyword evidence="11" id="KW-0256">Endoplasmic reticulum</keyword>
<evidence type="ECO:0000256" key="13">
    <source>
        <dbReference type="ARBA" id="ARBA00022989"/>
    </source>
</evidence>
<feature type="transmembrane region" description="Helical" evidence="21">
    <location>
        <begin position="16"/>
        <end position="33"/>
    </location>
</feature>
<keyword evidence="8" id="KW-0808">Transferase</keyword>
<evidence type="ECO:0000256" key="7">
    <source>
        <dbReference type="ARBA" id="ARBA00022676"/>
    </source>
</evidence>
<dbReference type="Pfam" id="PF02485">
    <property type="entry name" value="Branch"/>
    <property type="match status" value="1"/>
</dbReference>
<comment type="caution">
    <text evidence="23">The sequence shown here is derived from an EMBL/GenBank/DDBJ whole genome shotgun (WGS) entry which is preliminary data.</text>
</comment>
<dbReference type="PANTHER" id="PTHR46025">
    <property type="entry name" value="XYLOSYLTRANSFERASE OXT"/>
    <property type="match status" value="1"/>
</dbReference>
<accession>A0ABP0FUN2</accession>
<keyword evidence="14" id="KW-0333">Golgi apparatus</keyword>
<proteinExistence type="inferred from homology"/>
<keyword evidence="15 21" id="KW-0472">Membrane</keyword>
<keyword evidence="17" id="KW-0325">Glycoprotein</keyword>
<keyword evidence="12" id="KW-0735">Signal-anchor</keyword>
<keyword evidence="10" id="KW-0479">Metal-binding</keyword>
<gene>
    <name evidence="23" type="ORF">CVLEPA_LOCUS13026</name>
</gene>
<evidence type="ECO:0000256" key="15">
    <source>
        <dbReference type="ARBA" id="ARBA00023136"/>
    </source>
</evidence>
<evidence type="ECO:0000256" key="1">
    <source>
        <dbReference type="ARBA" id="ARBA00004323"/>
    </source>
</evidence>
<reference evidence="23 24" key="1">
    <citation type="submission" date="2024-02" db="EMBL/GenBank/DDBJ databases">
        <authorList>
            <person name="Daric V."/>
            <person name="Darras S."/>
        </authorList>
    </citation>
    <scope>NUCLEOTIDE SEQUENCE [LARGE SCALE GENOMIC DNA]</scope>
</reference>
<dbReference type="PANTHER" id="PTHR46025:SF3">
    <property type="entry name" value="XYLOSYLTRANSFERASE OXT"/>
    <property type="match status" value="1"/>
</dbReference>
<evidence type="ECO:0000256" key="14">
    <source>
        <dbReference type="ARBA" id="ARBA00023034"/>
    </source>
</evidence>
<evidence type="ECO:0000256" key="18">
    <source>
        <dbReference type="ARBA" id="ARBA00042865"/>
    </source>
</evidence>
<feature type="region of interest" description="Disordered" evidence="20">
    <location>
        <begin position="841"/>
        <end position="865"/>
    </location>
</feature>
<evidence type="ECO:0000259" key="22">
    <source>
        <dbReference type="Pfam" id="PF12529"/>
    </source>
</evidence>
<evidence type="ECO:0000256" key="2">
    <source>
        <dbReference type="ARBA" id="ARBA00004648"/>
    </source>
</evidence>
<evidence type="ECO:0000256" key="12">
    <source>
        <dbReference type="ARBA" id="ARBA00022968"/>
    </source>
</evidence>
<keyword evidence="13 21" id="KW-1133">Transmembrane helix</keyword>
<dbReference type="EMBL" id="CAWYQH010000090">
    <property type="protein sequence ID" value="CAK8682353.1"/>
    <property type="molecule type" value="Genomic_DNA"/>
</dbReference>
<evidence type="ECO:0000256" key="8">
    <source>
        <dbReference type="ARBA" id="ARBA00022679"/>
    </source>
</evidence>
<organism evidence="23 24">
    <name type="scientific">Clavelina lepadiformis</name>
    <name type="common">Light-bulb sea squirt</name>
    <name type="synonym">Ascidia lepadiformis</name>
    <dbReference type="NCBI Taxonomy" id="159417"/>
    <lineage>
        <taxon>Eukaryota</taxon>
        <taxon>Metazoa</taxon>
        <taxon>Chordata</taxon>
        <taxon>Tunicata</taxon>
        <taxon>Ascidiacea</taxon>
        <taxon>Aplousobranchia</taxon>
        <taxon>Clavelinidae</taxon>
        <taxon>Clavelina</taxon>
    </lineage>
</organism>
<evidence type="ECO:0000313" key="23">
    <source>
        <dbReference type="EMBL" id="CAK8682353.1"/>
    </source>
</evidence>
<keyword evidence="16" id="KW-1015">Disulfide bond</keyword>
<evidence type="ECO:0000256" key="6">
    <source>
        <dbReference type="ARBA" id="ARBA00011972"/>
    </source>
</evidence>
<name>A0ABP0FUN2_CLALP</name>
<evidence type="ECO:0000256" key="4">
    <source>
        <dbReference type="ARBA" id="ARBA00005093"/>
    </source>
</evidence>
<dbReference type="InterPro" id="IPR024448">
    <property type="entry name" value="XylT_C"/>
</dbReference>
<evidence type="ECO:0000256" key="21">
    <source>
        <dbReference type="SAM" id="Phobius"/>
    </source>
</evidence>
<evidence type="ECO:0000256" key="10">
    <source>
        <dbReference type="ARBA" id="ARBA00022723"/>
    </source>
</evidence>